<evidence type="ECO:0000313" key="2">
    <source>
        <dbReference type="EMBL" id="MFC6765210.1"/>
    </source>
</evidence>
<dbReference type="InterPro" id="IPR055898">
    <property type="entry name" value="DUF7475"/>
</dbReference>
<organism evidence="2 3">
    <name type="scientific">Natrinema soli</name>
    <dbReference type="NCBI Taxonomy" id="1930624"/>
    <lineage>
        <taxon>Archaea</taxon>
        <taxon>Methanobacteriati</taxon>
        <taxon>Methanobacteriota</taxon>
        <taxon>Stenosarchaea group</taxon>
        <taxon>Halobacteria</taxon>
        <taxon>Halobacteriales</taxon>
        <taxon>Natrialbaceae</taxon>
        <taxon>Natrinema</taxon>
    </lineage>
</organism>
<dbReference type="AlphaFoldDB" id="A0ABD5SIT2"/>
<name>A0ABD5SIT2_9EURY</name>
<protein>
    <submittedName>
        <fullName evidence="2">Uncharacterized protein</fullName>
    </submittedName>
</protein>
<reference evidence="2 3" key="1">
    <citation type="journal article" date="2019" name="Int. J. Syst. Evol. Microbiol.">
        <title>The Global Catalogue of Microorganisms (GCM) 10K type strain sequencing project: providing services to taxonomists for standard genome sequencing and annotation.</title>
        <authorList>
            <consortium name="The Broad Institute Genomics Platform"/>
            <consortium name="The Broad Institute Genome Sequencing Center for Infectious Disease"/>
            <person name="Wu L."/>
            <person name="Ma J."/>
        </authorList>
    </citation>
    <scope>NUCLEOTIDE SEQUENCE [LARGE SCALE GENOMIC DNA]</scope>
    <source>
        <strain evidence="2 3">LMG 29247</strain>
    </source>
</reference>
<dbReference type="Pfam" id="PF24287">
    <property type="entry name" value="DUF7475"/>
    <property type="match status" value="1"/>
</dbReference>
<keyword evidence="1" id="KW-1133">Transmembrane helix</keyword>
<evidence type="ECO:0000256" key="1">
    <source>
        <dbReference type="SAM" id="Phobius"/>
    </source>
</evidence>
<feature type="transmembrane region" description="Helical" evidence="1">
    <location>
        <begin position="25"/>
        <end position="46"/>
    </location>
</feature>
<feature type="transmembrane region" description="Helical" evidence="1">
    <location>
        <begin position="53"/>
        <end position="71"/>
    </location>
</feature>
<accession>A0ABD5SIT2</accession>
<keyword evidence="3" id="KW-1185">Reference proteome</keyword>
<proteinExistence type="predicted"/>
<sequence>MIGAALVSAAVHFWLTPVVIEFDTIQAILFVLAGLGFVGGIVVYASRFWRREFYLLAALFALAQIIAYFVMNGPLNTMAIVSKATEAVVVLAAGYLYMTAEPTTDSL</sequence>
<keyword evidence="1" id="KW-0472">Membrane</keyword>
<keyword evidence="1" id="KW-0812">Transmembrane</keyword>
<evidence type="ECO:0000313" key="3">
    <source>
        <dbReference type="Proteomes" id="UP001596383"/>
    </source>
</evidence>
<dbReference type="EMBL" id="JBHSWV010000132">
    <property type="protein sequence ID" value="MFC6765210.1"/>
    <property type="molecule type" value="Genomic_DNA"/>
</dbReference>
<gene>
    <name evidence="2" type="ORF">ACFQE6_09430</name>
</gene>
<dbReference type="Proteomes" id="UP001596383">
    <property type="component" value="Unassembled WGS sequence"/>
</dbReference>
<comment type="caution">
    <text evidence="2">The sequence shown here is derived from an EMBL/GenBank/DDBJ whole genome shotgun (WGS) entry which is preliminary data.</text>
</comment>